<keyword evidence="4" id="KW-0677">Repeat</keyword>
<gene>
    <name evidence="7" type="ordered locus">AALP_Aa1g208400</name>
</gene>
<comment type="subcellular location">
    <subcellularLocation>
        <location evidence="1">Cytoplasm</location>
    </subcellularLocation>
</comment>
<dbReference type="InterPro" id="IPR058584">
    <property type="entry name" value="IMB1_TNPO1-like_TPR"/>
</dbReference>
<organism evidence="7 8">
    <name type="scientific">Arabis alpina</name>
    <name type="common">Alpine rock-cress</name>
    <dbReference type="NCBI Taxonomy" id="50452"/>
    <lineage>
        <taxon>Eukaryota</taxon>
        <taxon>Viridiplantae</taxon>
        <taxon>Streptophyta</taxon>
        <taxon>Embryophyta</taxon>
        <taxon>Tracheophyta</taxon>
        <taxon>Spermatophyta</taxon>
        <taxon>Magnoliopsida</taxon>
        <taxon>eudicotyledons</taxon>
        <taxon>Gunneridae</taxon>
        <taxon>Pentapetalae</taxon>
        <taxon>rosids</taxon>
        <taxon>malvids</taxon>
        <taxon>Brassicales</taxon>
        <taxon>Brassicaceae</taxon>
        <taxon>Arabideae</taxon>
        <taxon>Arabis</taxon>
    </lineage>
</organism>
<dbReference type="InterPro" id="IPR040122">
    <property type="entry name" value="Importin_beta"/>
</dbReference>
<evidence type="ECO:0000256" key="3">
    <source>
        <dbReference type="ARBA" id="ARBA00022490"/>
    </source>
</evidence>
<dbReference type="AlphaFoldDB" id="A0A087HPJ4"/>
<sequence>MTKSFYLNFKHNTPTAISCFNFIIRFLYESALFQEVKIRHATFQCLSSIASIHFEVLKPHIHYLFDLTSDVVKGDVGSVALQAIEFWSSICATEIEHPEVVNPQPDWPGPLLGFIELALPHFVPTLLERMLKPQDDQDHVSNISMAAGTCLGLVSQKVGVAIVPFVTSFVDAKISDPHWRSREAASFAFGSVLDVPTFVKLAVLDFLLNATKDEKNKDTTASRIFDFLHSPASGSPGNLPRFVDVLLQAINNDVPNVAEKICGALYSLAQGYEDVGASSSLLTQYPGEIIQHLLAAAEHKDEQVSKLRAGAAYDLLNVVVRCSNVADASNIIAHLLSEIIQEIDKTMDIPIILMDGREKQAKLHASLCVLLQVLIQKLNGTYHQ</sequence>
<feature type="domain" description="Importin subunit beta-1/Transportin-1-like TPR repeats" evidence="6">
    <location>
        <begin position="243"/>
        <end position="380"/>
    </location>
</feature>
<name>A0A087HPJ4_ARAAL</name>
<evidence type="ECO:0000313" key="7">
    <source>
        <dbReference type="EMBL" id="KFK44046.1"/>
    </source>
</evidence>
<dbReference type="InterPro" id="IPR016024">
    <property type="entry name" value="ARM-type_fold"/>
</dbReference>
<keyword evidence="2" id="KW-0813">Transport</keyword>
<dbReference type="eggNOG" id="KOG1241">
    <property type="taxonomic scope" value="Eukaryota"/>
</dbReference>
<evidence type="ECO:0000256" key="2">
    <source>
        <dbReference type="ARBA" id="ARBA00022448"/>
    </source>
</evidence>
<reference evidence="8" key="1">
    <citation type="journal article" date="2015" name="Nat. Plants">
        <title>Genome expansion of Arabis alpina linked with retrotransposition and reduced symmetric DNA methylation.</title>
        <authorList>
            <person name="Willing E.M."/>
            <person name="Rawat V."/>
            <person name="Mandakova T."/>
            <person name="Maumus F."/>
            <person name="James G.V."/>
            <person name="Nordstroem K.J."/>
            <person name="Becker C."/>
            <person name="Warthmann N."/>
            <person name="Chica C."/>
            <person name="Szarzynska B."/>
            <person name="Zytnicki M."/>
            <person name="Albani M.C."/>
            <person name="Kiefer C."/>
            <person name="Bergonzi S."/>
            <person name="Castaings L."/>
            <person name="Mateos J.L."/>
            <person name="Berns M.C."/>
            <person name="Bujdoso N."/>
            <person name="Piofczyk T."/>
            <person name="de Lorenzo L."/>
            <person name="Barrero-Sicilia C."/>
            <person name="Mateos I."/>
            <person name="Piednoel M."/>
            <person name="Hagmann J."/>
            <person name="Chen-Min-Tao R."/>
            <person name="Iglesias-Fernandez R."/>
            <person name="Schuster S.C."/>
            <person name="Alonso-Blanco C."/>
            <person name="Roudier F."/>
            <person name="Carbonero P."/>
            <person name="Paz-Ares J."/>
            <person name="Davis S.J."/>
            <person name="Pecinka A."/>
            <person name="Quesneville H."/>
            <person name="Colot V."/>
            <person name="Lysak M.A."/>
            <person name="Weigel D."/>
            <person name="Coupland G."/>
            <person name="Schneeberger K."/>
        </authorList>
    </citation>
    <scope>NUCLEOTIDE SEQUENCE [LARGE SCALE GENOMIC DNA]</scope>
    <source>
        <strain evidence="8">cv. Pajares</strain>
    </source>
</reference>
<keyword evidence="8" id="KW-1185">Reference proteome</keyword>
<dbReference type="OrthoDB" id="1919753at2759"/>
<dbReference type="SUPFAM" id="SSF48371">
    <property type="entry name" value="ARM repeat"/>
    <property type="match status" value="1"/>
</dbReference>
<accession>A0A087HPJ4</accession>
<evidence type="ECO:0000256" key="5">
    <source>
        <dbReference type="ARBA" id="ARBA00022927"/>
    </source>
</evidence>
<dbReference type="PANTHER" id="PTHR10527">
    <property type="entry name" value="IMPORTIN BETA"/>
    <property type="match status" value="1"/>
</dbReference>
<dbReference type="Pfam" id="PF25574">
    <property type="entry name" value="TPR_IMB1"/>
    <property type="match status" value="1"/>
</dbReference>
<keyword evidence="5" id="KW-0653">Protein transport</keyword>
<dbReference type="Gene3D" id="1.25.10.10">
    <property type="entry name" value="Leucine-rich Repeat Variant"/>
    <property type="match status" value="1"/>
</dbReference>
<proteinExistence type="predicted"/>
<evidence type="ECO:0000313" key="8">
    <source>
        <dbReference type="Proteomes" id="UP000029120"/>
    </source>
</evidence>
<dbReference type="Proteomes" id="UP000029120">
    <property type="component" value="Chromosome 1"/>
</dbReference>
<dbReference type="InterPro" id="IPR011989">
    <property type="entry name" value="ARM-like"/>
</dbReference>
<dbReference type="GO" id="GO:0005737">
    <property type="term" value="C:cytoplasm"/>
    <property type="evidence" value="ECO:0007669"/>
    <property type="project" value="UniProtKB-SubCell"/>
</dbReference>
<dbReference type="Gramene" id="KFK44046">
    <property type="protein sequence ID" value="KFK44046"/>
    <property type="gene ID" value="AALP_AA1G208400"/>
</dbReference>
<evidence type="ECO:0000259" key="6">
    <source>
        <dbReference type="Pfam" id="PF25574"/>
    </source>
</evidence>
<protein>
    <recommendedName>
        <fullName evidence="6">Importin subunit beta-1/Transportin-1-like TPR repeats domain-containing protein</fullName>
    </recommendedName>
</protein>
<evidence type="ECO:0000256" key="4">
    <source>
        <dbReference type="ARBA" id="ARBA00022737"/>
    </source>
</evidence>
<dbReference type="EMBL" id="CM002869">
    <property type="protein sequence ID" value="KFK44046.1"/>
    <property type="molecule type" value="Genomic_DNA"/>
</dbReference>
<dbReference type="GO" id="GO:0006606">
    <property type="term" value="P:protein import into nucleus"/>
    <property type="evidence" value="ECO:0007669"/>
    <property type="project" value="InterPro"/>
</dbReference>
<evidence type="ECO:0000256" key="1">
    <source>
        <dbReference type="ARBA" id="ARBA00004496"/>
    </source>
</evidence>
<keyword evidence="3" id="KW-0963">Cytoplasm</keyword>